<proteinExistence type="inferred from homology"/>
<keyword evidence="2" id="KW-1003">Cell membrane</keyword>
<dbReference type="AlphaFoldDB" id="A0A2H0UR82"/>
<comment type="similarity">
    <text evidence="6">Belongs to the ABC-4 integral membrane protein family.</text>
</comment>
<dbReference type="PANTHER" id="PTHR30572:SF4">
    <property type="entry name" value="ABC TRANSPORTER PERMEASE YTRF"/>
    <property type="match status" value="1"/>
</dbReference>
<evidence type="ECO:0000259" key="9">
    <source>
        <dbReference type="Pfam" id="PF12704"/>
    </source>
</evidence>
<organism evidence="10 11">
    <name type="scientific">Candidatus Harrisonbacteria bacterium CG10_big_fil_rev_8_21_14_0_10_45_28</name>
    <dbReference type="NCBI Taxonomy" id="1974586"/>
    <lineage>
        <taxon>Bacteria</taxon>
        <taxon>Candidatus Harrisoniibacteriota</taxon>
    </lineage>
</organism>
<reference evidence="11" key="1">
    <citation type="submission" date="2017-09" db="EMBL/GenBank/DDBJ databases">
        <title>Depth-based differentiation of microbial function through sediment-hosted aquifers and enrichment of novel symbionts in the deep terrestrial subsurface.</title>
        <authorList>
            <person name="Probst A.J."/>
            <person name="Ladd B."/>
            <person name="Jarett J.K."/>
            <person name="Geller-Mcgrath D.E."/>
            <person name="Sieber C.M.K."/>
            <person name="Emerson J.B."/>
            <person name="Anantharaman K."/>
            <person name="Thomas B.C."/>
            <person name="Malmstrom R."/>
            <person name="Stieglmeier M."/>
            <person name="Klingl A."/>
            <person name="Woyke T."/>
            <person name="Ryan C.M."/>
            <person name="Banfield J.F."/>
        </authorList>
    </citation>
    <scope>NUCLEOTIDE SEQUENCE [LARGE SCALE GENOMIC DNA]</scope>
</reference>
<evidence type="ECO:0000313" key="11">
    <source>
        <dbReference type="Proteomes" id="UP000230903"/>
    </source>
</evidence>
<evidence type="ECO:0000256" key="2">
    <source>
        <dbReference type="ARBA" id="ARBA00022475"/>
    </source>
</evidence>
<dbReference type="InterPro" id="IPR050250">
    <property type="entry name" value="Macrolide_Exporter_MacB"/>
</dbReference>
<keyword evidence="4 7" id="KW-1133">Transmembrane helix</keyword>
<feature type="transmembrane region" description="Helical" evidence="7">
    <location>
        <begin position="328"/>
        <end position="358"/>
    </location>
</feature>
<dbReference type="PANTHER" id="PTHR30572">
    <property type="entry name" value="MEMBRANE COMPONENT OF TRANSPORTER-RELATED"/>
    <property type="match status" value="1"/>
</dbReference>
<feature type="domain" description="MacB-like periplasmic core" evidence="9">
    <location>
        <begin position="21"/>
        <end position="244"/>
    </location>
</feature>
<evidence type="ECO:0000256" key="1">
    <source>
        <dbReference type="ARBA" id="ARBA00004651"/>
    </source>
</evidence>
<evidence type="ECO:0000256" key="5">
    <source>
        <dbReference type="ARBA" id="ARBA00023136"/>
    </source>
</evidence>
<dbReference type="Pfam" id="PF12704">
    <property type="entry name" value="MacB_PCD"/>
    <property type="match status" value="1"/>
</dbReference>
<dbReference type="EMBL" id="PFBC01000002">
    <property type="protein sequence ID" value="PIR88275.1"/>
    <property type="molecule type" value="Genomic_DNA"/>
</dbReference>
<keyword evidence="3 7" id="KW-0812">Transmembrane</keyword>
<sequence>MTIRQNFKTAFKVLNQRKGRSALTMLGIIIGISAFILINSVGAGAQELILGQIKKIGSNLVVVLPGATSDDDPPASVFGINITTLKEEDIDAVVKAVPHVVAAAGYVRGSNTISFESENKLVTFMGVGASYLNVEEAEVASGRFFTKEENSSIAKVVVLGSQLATELFGSSDPIEKQVKIGTNRFRVVGVMKERGSAAFENQDDTFFLPLKTAQKIVLGINYLSAARVKIDDAKNIPEAKLAIAEVVREKHRIRDPKNDDFSVKSTDQVLGVLTTVTDALTMFLTAIGAIALIVGGIGIMNIMYVSVSERTFEIGLRKAVGAKNRNILTQFLTEAVVLTFIAGTIGVIIGALFSYLISVGAGLLGYEWSFILPIDSVVIAFGIATAIGIIFGLRPASRASKLSPIEAIRGA</sequence>
<evidence type="ECO:0000313" key="10">
    <source>
        <dbReference type="EMBL" id="PIR88275.1"/>
    </source>
</evidence>
<keyword evidence="5 7" id="KW-0472">Membrane</keyword>
<feature type="transmembrane region" description="Helical" evidence="7">
    <location>
        <begin position="282"/>
        <end position="307"/>
    </location>
</feature>
<comment type="subcellular location">
    <subcellularLocation>
        <location evidence="1">Cell membrane</location>
        <topology evidence="1">Multi-pass membrane protein</topology>
    </subcellularLocation>
</comment>
<dbReference type="InterPro" id="IPR025857">
    <property type="entry name" value="MacB_PCD"/>
</dbReference>
<evidence type="ECO:0000259" key="8">
    <source>
        <dbReference type="Pfam" id="PF02687"/>
    </source>
</evidence>
<gene>
    <name evidence="10" type="ORF">COU10_00055</name>
</gene>
<protein>
    <submittedName>
        <fullName evidence="10">Multidrug ABC transporter substrate-binding protein</fullName>
    </submittedName>
</protein>
<evidence type="ECO:0000256" key="7">
    <source>
        <dbReference type="SAM" id="Phobius"/>
    </source>
</evidence>
<accession>A0A2H0UR82</accession>
<comment type="caution">
    <text evidence="10">The sequence shown here is derived from an EMBL/GenBank/DDBJ whole genome shotgun (WGS) entry which is preliminary data.</text>
</comment>
<feature type="transmembrane region" description="Helical" evidence="7">
    <location>
        <begin position="370"/>
        <end position="393"/>
    </location>
</feature>
<dbReference type="GO" id="GO:0022857">
    <property type="term" value="F:transmembrane transporter activity"/>
    <property type="evidence" value="ECO:0007669"/>
    <property type="project" value="TreeGrafter"/>
</dbReference>
<feature type="transmembrane region" description="Helical" evidence="7">
    <location>
        <begin position="21"/>
        <end position="45"/>
    </location>
</feature>
<dbReference type="Pfam" id="PF02687">
    <property type="entry name" value="FtsX"/>
    <property type="match status" value="1"/>
</dbReference>
<feature type="domain" description="ABC3 transporter permease C-terminal" evidence="8">
    <location>
        <begin position="287"/>
        <end position="404"/>
    </location>
</feature>
<dbReference type="Proteomes" id="UP000230903">
    <property type="component" value="Unassembled WGS sequence"/>
</dbReference>
<evidence type="ECO:0000256" key="6">
    <source>
        <dbReference type="ARBA" id="ARBA00038076"/>
    </source>
</evidence>
<evidence type="ECO:0000256" key="3">
    <source>
        <dbReference type="ARBA" id="ARBA00022692"/>
    </source>
</evidence>
<evidence type="ECO:0000256" key="4">
    <source>
        <dbReference type="ARBA" id="ARBA00022989"/>
    </source>
</evidence>
<dbReference type="InterPro" id="IPR003838">
    <property type="entry name" value="ABC3_permease_C"/>
</dbReference>
<name>A0A2H0UR82_9BACT</name>
<dbReference type="GO" id="GO:0005886">
    <property type="term" value="C:plasma membrane"/>
    <property type="evidence" value="ECO:0007669"/>
    <property type="project" value="UniProtKB-SubCell"/>
</dbReference>